<evidence type="ECO:0000313" key="1">
    <source>
        <dbReference type="EMBL" id="QRG69163.1"/>
    </source>
</evidence>
<protein>
    <submittedName>
        <fullName evidence="1">Uncharacterized protein</fullName>
    </submittedName>
</protein>
<organism evidence="1 2">
    <name type="scientific">Brevibacillus choshinensis</name>
    <dbReference type="NCBI Taxonomy" id="54911"/>
    <lineage>
        <taxon>Bacteria</taxon>
        <taxon>Bacillati</taxon>
        <taxon>Bacillota</taxon>
        <taxon>Bacilli</taxon>
        <taxon>Bacillales</taxon>
        <taxon>Paenibacillaceae</taxon>
        <taxon>Brevibacillus</taxon>
    </lineage>
</organism>
<dbReference type="EMBL" id="CP069127">
    <property type="protein sequence ID" value="QRG69163.1"/>
    <property type="molecule type" value="Genomic_DNA"/>
</dbReference>
<reference evidence="1 2" key="1">
    <citation type="submission" date="2021-01" db="EMBL/GenBank/DDBJ databases">
        <title>Identification of strong promoters based on the transcriptome of Brevibacillus choshinensis.</title>
        <authorList>
            <person name="Yao D."/>
            <person name="Zhang K."/>
            <person name="Wu J."/>
        </authorList>
    </citation>
    <scope>NUCLEOTIDE SEQUENCE [LARGE SCALE GENOMIC DNA]</scope>
    <source>
        <strain evidence="1 2">HPD31-SP3</strain>
    </source>
</reference>
<gene>
    <name evidence="1" type="ORF">JNE38_08530</name>
</gene>
<dbReference type="RefSeq" id="WP_203356160.1">
    <property type="nucleotide sequence ID" value="NZ_CP069127.1"/>
</dbReference>
<keyword evidence="2" id="KW-1185">Reference proteome</keyword>
<name>A0ABX7FSE0_BRECH</name>
<dbReference type="Proteomes" id="UP000596248">
    <property type="component" value="Chromosome"/>
</dbReference>
<evidence type="ECO:0000313" key="2">
    <source>
        <dbReference type="Proteomes" id="UP000596248"/>
    </source>
</evidence>
<sequence>MSIVKLSQWEMMLLEAARASGFVDEEIIHKLRTDNRAAFADVEGGRFDFSDLFELAQQDLLTIETAIREGYQIKFTTINGVKFLLNKRYGLTAEADYTVQETALDQIRLKDDALAAVHTTLSPNWRIIELEKFPTSKETVVRIELAQSLPQ</sequence>
<proteinExistence type="predicted"/>
<accession>A0ABX7FSE0</accession>